<evidence type="ECO:0000313" key="3">
    <source>
        <dbReference type="Proteomes" id="UP000054279"/>
    </source>
</evidence>
<dbReference type="AlphaFoldDB" id="A0A0C9VRW4"/>
<dbReference type="Proteomes" id="UP000054279">
    <property type="component" value="Unassembled WGS sequence"/>
</dbReference>
<sequence>MPRSASTGSSPPQSPIYPTTPPPVEFTYEMPHSKRPLSPMSLRALSSPTASLTRPSSFPPPPTGHDLMNLFPSAAPALHDVDIVRESTAEAEIRIVGGHYVNTSSWFGNEERKFFSSGDKTPIAGRNSLERDRSMKRRRSIKEENHLSSPQIYSPVLAQPRALPSSPVIHPSSHSNPPQPSHPPTESPYHAVSGSRRRAGKYTKRVFVQSTPSSVHSSSPSPSPSSSYHSSPPPNHLQHVRPPHPHAYLPEGVQGDSPPSKHGLVPVKWEN</sequence>
<feature type="region of interest" description="Disordered" evidence="1">
    <location>
        <begin position="1"/>
        <end position="65"/>
    </location>
</feature>
<protein>
    <submittedName>
        <fullName evidence="2">Uncharacterized protein</fullName>
    </submittedName>
</protein>
<feature type="region of interest" description="Disordered" evidence="1">
    <location>
        <begin position="112"/>
        <end position="271"/>
    </location>
</feature>
<organism evidence="2 3">
    <name type="scientific">Sphaerobolus stellatus (strain SS14)</name>
    <dbReference type="NCBI Taxonomy" id="990650"/>
    <lineage>
        <taxon>Eukaryota</taxon>
        <taxon>Fungi</taxon>
        <taxon>Dikarya</taxon>
        <taxon>Basidiomycota</taxon>
        <taxon>Agaricomycotina</taxon>
        <taxon>Agaricomycetes</taxon>
        <taxon>Phallomycetidae</taxon>
        <taxon>Geastrales</taxon>
        <taxon>Sphaerobolaceae</taxon>
        <taxon>Sphaerobolus</taxon>
    </lineage>
</organism>
<feature type="compositionally biased region" description="Low complexity" evidence="1">
    <location>
        <begin position="210"/>
        <end position="230"/>
    </location>
</feature>
<reference evidence="2 3" key="1">
    <citation type="submission" date="2014-06" db="EMBL/GenBank/DDBJ databases">
        <title>Evolutionary Origins and Diversification of the Mycorrhizal Mutualists.</title>
        <authorList>
            <consortium name="DOE Joint Genome Institute"/>
            <consortium name="Mycorrhizal Genomics Consortium"/>
            <person name="Kohler A."/>
            <person name="Kuo A."/>
            <person name="Nagy L.G."/>
            <person name="Floudas D."/>
            <person name="Copeland A."/>
            <person name="Barry K.W."/>
            <person name="Cichocki N."/>
            <person name="Veneault-Fourrey C."/>
            <person name="LaButti K."/>
            <person name="Lindquist E.A."/>
            <person name="Lipzen A."/>
            <person name="Lundell T."/>
            <person name="Morin E."/>
            <person name="Murat C."/>
            <person name="Riley R."/>
            <person name="Ohm R."/>
            <person name="Sun H."/>
            <person name="Tunlid A."/>
            <person name="Henrissat B."/>
            <person name="Grigoriev I.V."/>
            <person name="Hibbett D.S."/>
            <person name="Martin F."/>
        </authorList>
    </citation>
    <scope>NUCLEOTIDE SEQUENCE [LARGE SCALE GENOMIC DNA]</scope>
    <source>
        <strain evidence="2 3">SS14</strain>
    </source>
</reference>
<accession>A0A0C9VRW4</accession>
<feature type="compositionally biased region" description="Basic residues" evidence="1">
    <location>
        <begin position="195"/>
        <end position="204"/>
    </location>
</feature>
<keyword evidence="3" id="KW-1185">Reference proteome</keyword>
<feature type="compositionally biased region" description="Pro residues" evidence="1">
    <location>
        <begin position="12"/>
        <end position="24"/>
    </location>
</feature>
<evidence type="ECO:0000256" key="1">
    <source>
        <dbReference type="SAM" id="MobiDB-lite"/>
    </source>
</evidence>
<gene>
    <name evidence="2" type="ORF">M422DRAFT_780520</name>
</gene>
<dbReference type="OrthoDB" id="3253810at2759"/>
<feature type="compositionally biased region" description="Pro residues" evidence="1">
    <location>
        <begin position="177"/>
        <end position="186"/>
    </location>
</feature>
<dbReference type="HOGENOM" id="CLU_1027352_0_0_1"/>
<name>A0A0C9VRW4_SPHS4</name>
<feature type="compositionally biased region" description="Polar residues" evidence="1">
    <location>
        <begin position="44"/>
        <end position="56"/>
    </location>
</feature>
<feature type="compositionally biased region" description="Low complexity" evidence="1">
    <location>
        <begin position="164"/>
        <end position="176"/>
    </location>
</feature>
<dbReference type="EMBL" id="KN837139">
    <property type="protein sequence ID" value="KIJ41110.1"/>
    <property type="molecule type" value="Genomic_DNA"/>
</dbReference>
<proteinExistence type="predicted"/>
<evidence type="ECO:0000313" key="2">
    <source>
        <dbReference type="EMBL" id="KIJ41110.1"/>
    </source>
</evidence>